<dbReference type="PANTHER" id="PTHR47926:SF428">
    <property type="entry name" value="(WILD MALAYSIAN BANANA) HYPOTHETICAL PROTEIN"/>
    <property type="match status" value="1"/>
</dbReference>
<evidence type="ECO:0008006" key="2">
    <source>
        <dbReference type="Google" id="ProtNLM"/>
    </source>
</evidence>
<proteinExistence type="predicted"/>
<dbReference type="EnsemblPlants" id="EMT24148">
    <property type="protein sequence ID" value="EMT24148"/>
    <property type="gene ID" value="F775_13027"/>
</dbReference>
<dbReference type="FunFam" id="1.25.40.10:FF:001093">
    <property type="entry name" value="Pentatricopeptide repeat-containing protein At2g34400"/>
    <property type="match status" value="1"/>
</dbReference>
<accession>M8BQP1</accession>
<protein>
    <recommendedName>
        <fullName evidence="2">Pentatricopeptide repeat-containing protein</fullName>
    </recommendedName>
</protein>
<dbReference type="FunFam" id="1.25.40.10:FF:000344">
    <property type="entry name" value="Pentatricopeptide repeat-containing protein"/>
    <property type="match status" value="1"/>
</dbReference>
<dbReference type="AlphaFoldDB" id="M8BQP1"/>
<dbReference type="GO" id="GO:0009451">
    <property type="term" value="P:RNA modification"/>
    <property type="evidence" value="ECO:0007669"/>
    <property type="project" value="InterPro"/>
</dbReference>
<dbReference type="PANTHER" id="PTHR47926">
    <property type="entry name" value="PENTATRICOPEPTIDE REPEAT-CONTAINING PROTEIN"/>
    <property type="match status" value="1"/>
</dbReference>
<evidence type="ECO:0000313" key="1">
    <source>
        <dbReference type="EnsemblPlants" id="EMT24148"/>
    </source>
</evidence>
<dbReference type="InterPro" id="IPR046960">
    <property type="entry name" value="PPR_At4g14850-like_plant"/>
</dbReference>
<dbReference type="NCBIfam" id="TIGR00756">
    <property type="entry name" value="PPR"/>
    <property type="match status" value="3"/>
</dbReference>
<sequence length="646" mass="70774">MPPPLSLLHARKLHATLLKSGHHGDAYRCNLLLRAYTRGGALADARDLLDLMPSPTLVSYNTVLSGYASSSTPGLLDAALYLLDAMPERDSWSWNTAISGLARAGRARDALRRFLQMTRTPVAPDAFTYSIVSPCCGVDLGSARQVHARALKAGVFADACVGTGFIKLYAQLGLMEDARKVFDCMPLRDLMSWNVLLDCDVRSGEAGSCMKEFLSMTGSGVRPDEFTFATVLNGLAERSAGLEAMQVHSVILKSGYLKDLFLCNSLLDVYGRCGYVDLAKKLFDAMLEKDVVSWTAVISGLAACGYQADAFDIFCQMLKAAMLPNSFTFGSIVSSCAYVNDLGSGRQCHALAVKHGLELVPIVASCFVDMYSKCAKMDDAIRMFEIMPQRDIVSWNAMICGLAQNGQSARSLELYDEMMRLHCELVTPNSVTFVGVLSACSHAGDVQKGCSYFTQMVNDFHIEPISEHYTCLIDLFARAGWLDEAEETISNLPFKHDAVILGTMLNGCRKYGNLDMAKRFAKRLLVNNPDNASAIFLLSNMYIANEEWSNASVLRDAAISSGTHKVMGNSWIDVGGQVQCFKAGSSPDAQFEQIYDVLQQLQLMMVDADKLVTQWYDVPIYYKEHAATSSILRSIGSVIEILMGIS</sequence>
<dbReference type="PROSITE" id="PS51375">
    <property type="entry name" value="PPR"/>
    <property type="match status" value="4"/>
</dbReference>
<name>M8BQP1_AEGTA</name>
<dbReference type="InterPro" id="IPR002885">
    <property type="entry name" value="PPR_rpt"/>
</dbReference>
<dbReference type="InterPro" id="IPR011990">
    <property type="entry name" value="TPR-like_helical_dom_sf"/>
</dbReference>
<reference evidence="1" key="1">
    <citation type="submission" date="2015-06" db="UniProtKB">
        <authorList>
            <consortium name="EnsemblPlants"/>
        </authorList>
    </citation>
    <scope>IDENTIFICATION</scope>
</reference>
<dbReference type="Pfam" id="PF13041">
    <property type="entry name" value="PPR_2"/>
    <property type="match status" value="3"/>
</dbReference>
<dbReference type="GO" id="GO:0003723">
    <property type="term" value="F:RNA binding"/>
    <property type="evidence" value="ECO:0007669"/>
    <property type="project" value="InterPro"/>
</dbReference>
<dbReference type="Gene3D" id="1.25.40.10">
    <property type="entry name" value="Tetratricopeptide repeat domain"/>
    <property type="match status" value="5"/>
</dbReference>
<organism evidence="1">
    <name type="scientific">Aegilops tauschii</name>
    <name type="common">Tausch's goatgrass</name>
    <name type="synonym">Aegilops squarrosa</name>
    <dbReference type="NCBI Taxonomy" id="37682"/>
    <lineage>
        <taxon>Eukaryota</taxon>
        <taxon>Viridiplantae</taxon>
        <taxon>Streptophyta</taxon>
        <taxon>Embryophyta</taxon>
        <taxon>Tracheophyta</taxon>
        <taxon>Spermatophyta</taxon>
        <taxon>Magnoliopsida</taxon>
        <taxon>Liliopsida</taxon>
        <taxon>Poales</taxon>
        <taxon>Poaceae</taxon>
        <taxon>BOP clade</taxon>
        <taxon>Pooideae</taxon>
        <taxon>Triticodae</taxon>
        <taxon>Triticeae</taxon>
        <taxon>Triticinae</taxon>
        <taxon>Aegilops</taxon>
    </lineage>
</organism>
<dbReference type="Pfam" id="PF01535">
    <property type="entry name" value="PPR"/>
    <property type="match status" value="2"/>
</dbReference>